<gene>
    <name evidence="4" type="ORF">SAMN06295905_0186</name>
</gene>
<dbReference type="InterPro" id="IPR001173">
    <property type="entry name" value="Glyco_trans_2-like"/>
</dbReference>
<dbReference type="Pfam" id="PF00535">
    <property type="entry name" value="Glycos_transf_2"/>
    <property type="match status" value="1"/>
</dbReference>
<dbReference type="AlphaFoldDB" id="A0A1Y6E965"/>
<dbReference type="PANTHER" id="PTHR48090">
    <property type="entry name" value="UNDECAPRENYL-PHOSPHATE 4-DEOXY-4-FORMAMIDO-L-ARABINOSE TRANSFERASE-RELATED"/>
    <property type="match status" value="1"/>
</dbReference>
<dbReference type="SUPFAM" id="SSF53448">
    <property type="entry name" value="Nucleotide-diphospho-sugar transferases"/>
    <property type="match status" value="1"/>
</dbReference>
<sequence>MAEALELTILMPCLNEAETLATCIGKAQSYLARSGISGEVLISDNGSTDGSQAIAQGLGARVVTAEQRGYGAALGTGIAEARGRFVIMGDADDSYDFANLDAFVRELRDGADLVMGNRFAGGIAPGAMPWHHRCIGNPVLSFLGRLFFKTPVRDFHCGLRGFRRDAIRDLQLRTTGMEFASEMVVKATLGQLDLREVPTTLQKDGRSRPPHLRSFRDGWRHLRFLLLFSPRWLFLYPGVALLWIGLVVGSQLLQGPVRIGVVNFDVHTLLVASLCVIMGTQSIAFAIIGRRFASRYGFIPRSGTYDRLLESLTLERILLVAIILMLGGLIAMGWGLWEWARRDFGPLTSSGTLRAVILAMTALVTGFQLMMSAFMSSMINIPIYERRLADQPVPDDQFRRRSDQA</sequence>
<dbReference type="RefSeq" id="WP_244557397.1">
    <property type="nucleotide sequence ID" value="NZ_FXWK01000001.1"/>
</dbReference>
<name>A0A1Y6E965_9HYPH</name>
<feature type="domain" description="Glycosyltransferase 2-like" evidence="2">
    <location>
        <begin position="8"/>
        <end position="170"/>
    </location>
</feature>
<keyword evidence="5" id="KW-1185">Reference proteome</keyword>
<evidence type="ECO:0000259" key="2">
    <source>
        <dbReference type="Pfam" id="PF00535"/>
    </source>
</evidence>
<organism evidence="4 5">
    <name type="scientific">Devosia lucknowensis</name>
    <dbReference type="NCBI Taxonomy" id="1096929"/>
    <lineage>
        <taxon>Bacteria</taxon>
        <taxon>Pseudomonadati</taxon>
        <taxon>Pseudomonadota</taxon>
        <taxon>Alphaproteobacteria</taxon>
        <taxon>Hyphomicrobiales</taxon>
        <taxon>Devosiaceae</taxon>
        <taxon>Devosia</taxon>
    </lineage>
</organism>
<feature type="transmembrane region" description="Helical" evidence="1">
    <location>
        <begin position="224"/>
        <end position="246"/>
    </location>
</feature>
<feature type="transmembrane region" description="Helical" evidence="1">
    <location>
        <begin position="317"/>
        <end position="337"/>
    </location>
</feature>
<dbReference type="GO" id="GO:0016740">
    <property type="term" value="F:transferase activity"/>
    <property type="evidence" value="ECO:0007669"/>
    <property type="project" value="UniProtKB-KW"/>
</dbReference>
<keyword evidence="4" id="KW-0808">Transferase</keyword>
<dbReference type="EMBL" id="FXWK01000001">
    <property type="protein sequence ID" value="SMQ59138.1"/>
    <property type="molecule type" value="Genomic_DNA"/>
</dbReference>
<proteinExistence type="predicted"/>
<evidence type="ECO:0000256" key="1">
    <source>
        <dbReference type="SAM" id="Phobius"/>
    </source>
</evidence>
<protein>
    <submittedName>
        <fullName evidence="4">Glycosyltransferase involved in cell wall bisynthesis</fullName>
    </submittedName>
</protein>
<keyword evidence="1" id="KW-0472">Membrane</keyword>
<accession>A0A1Y6E965</accession>
<dbReference type="CDD" id="cd04179">
    <property type="entry name" value="DPM_DPG-synthase_like"/>
    <property type="match status" value="1"/>
</dbReference>
<evidence type="ECO:0000313" key="4">
    <source>
        <dbReference type="EMBL" id="SMQ59138.1"/>
    </source>
</evidence>
<dbReference type="Gene3D" id="3.90.550.10">
    <property type="entry name" value="Spore Coat Polysaccharide Biosynthesis Protein SpsA, Chain A"/>
    <property type="match status" value="1"/>
</dbReference>
<keyword evidence="1" id="KW-0812">Transmembrane</keyword>
<dbReference type="PANTHER" id="PTHR48090:SF7">
    <property type="entry name" value="RFBJ PROTEIN"/>
    <property type="match status" value="1"/>
</dbReference>
<feature type="transmembrane region" description="Helical" evidence="1">
    <location>
        <begin position="266"/>
        <end position="288"/>
    </location>
</feature>
<dbReference type="InterPro" id="IPR029044">
    <property type="entry name" value="Nucleotide-diphossugar_trans"/>
</dbReference>
<dbReference type="Pfam" id="PF26629">
    <property type="entry name" value="GT2_TM_C"/>
    <property type="match status" value="1"/>
</dbReference>
<dbReference type="InterPro" id="IPR050256">
    <property type="entry name" value="Glycosyltransferase_2"/>
</dbReference>
<feature type="domain" description="Low-salt glycan biosynthesis hexosyltransferase Agl6 C-terminal transmembrane region" evidence="3">
    <location>
        <begin position="288"/>
        <end position="379"/>
    </location>
</feature>
<feature type="transmembrane region" description="Helical" evidence="1">
    <location>
        <begin position="357"/>
        <end position="379"/>
    </location>
</feature>
<reference evidence="5" key="1">
    <citation type="submission" date="2017-04" db="EMBL/GenBank/DDBJ databases">
        <authorList>
            <person name="Varghese N."/>
            <person name="Submissions S."/>
        </authorList>
    </citation>
    <scope>NUCLEOTIDE SEQUENCE [LARGE SCALE GENOMIC DNA]</scope>
</reference>
<evidence type="ECO:0000259" key="3">
    <source>
        <dbReference type="Pfam" id="PF26629"/>
    </source>
</evidence>
<dbReference type="InterPro" id="IPR058718">
    <property type="entry name" value="Agl6_TM_C"/>
</dbReference>
<keyword evidence="1" id="KW-1133">Transmembrane helix</keyword>
<dbReference type="Proteomes" id="UP000194474">
    <property type="component" value="Unassembled WGS sequence"/>
</dbReference>
<evidence type="ECO:0000313" key="5">
    <source>
        <dbReference type="Proteomes" id="UP000194474"/>
    </source>
</evidence>